<keyword evidence="2" id="KW-1185">Reference proteome</keyword>
<dbReference type="Proteomes" id="UP000017246">
    <property type="component" value="Unassembled WGS sequence"/>
</dbReference>
<dbReference type="EMBL" id="LN902843">
    <property type="protein sequence ID" value="CDS37394.1"/>
    <property type="molecule type" value="Genomic_DNA"/>
</dbReference>
<protein>
    <submittedName>
        <fullName evidence="1">Uncharacterized protein</fullName>
    </submittedName>
</protein>
<accession>A0A068XYW9</accession>
<dbReference type="OMA" id="REHEANP"/>
<evidence type="ECO:0000313" key="1">
    <source>
        <dbReference type="EMBL" id="CDS37394.1"/>
    </source>
</evidence>
<evidence type="ECO:0000313" key="2">
    <source>
        <dbReference type="Proteomes" id="UP000017246"/>
    </source>
</evidence>
<reference evidence="1" key="1">
    <citation type="journal article" date="2013" name="Nature">
        <title>The genomes of four tapeworm species reveal adaptations to parasitism.</title>
        <authorList>
            <person name="Tsai I.J."/>
            <person name="Zarowiecki M."/>
            <person name="Holroyd N."/>
            <person name="Garciarrubio A."/>
            <person name="Sanchez-Flores A."/>
            <person name="Brooks K.L."/>
            <person name="Tracey A."/>
            <person name="Bobes R.J."/>
            <person name="Fragoso G."/>
            <person name="Sciutto E."/>
            <person name="Aslett M."/>
            <person name="Beasley H."/>
            <person name="Bennett H.M."/>
            <person name="Cai J."/>
            <person name="Camicia F."/>
            <person name="Clark R."/>
            <person name="Cucher M."/>
            <person name="De Silva N."/>
            <person name="Day T.A."/>
            <person name="Deplazes P."/>
            <person name="Estrada K."/>
            <person name="Fernandez C."/>
            <person name="Holland P.W."/>
            <person name="Hou J."/>
            <person name="Hu S."/>
            <person name="Huckvale T."/>
            <person name="Hung S.S."/>
            <person name="Kamenetzky L."/>
            <person name="Keane J.A."/>
            <person name="Kiss F."/>
            <person name="Koziol U."/>
            <person name="Lambert O."/>
            <person name="Liu K."/>
            <person name="Luo X."/>
            <person name="Luo Y."/>
            <person name="Macchiaroli N."/>
            <person name="Nichol S."/>
            <person name="Paps J."/>
            <person name="Parkinson J."/>
            <person name="Pouchkina-Stantcheva N."/>
            <person name="Riddiford N."/>
            <person name="Rosenzvit M."/>
            <person name="Salinas G."/>
            <person name="Wasmuth J.D."/>
            <person name="Zamanian M."/>
            <person name="Zheng Y."/>
            <person name="Cai X."/>
            <person name="Soberon X."/>
            <person name="Olson P.D."/>
            <person name="Laclette J.P."/>
            <person name="Brehm K."/>
            <person name="Berriman M."/>
            <person name="Garciarrubio A."/>
            <person name="Bobes R.J."/>
            <person name="Fragoso G."/>
            <person name="Sanchez-Flores A."/>
            <person name="Estrada K."/>
            <person name="Cevallos M.A."/>
            <person name="Morett E."/>
            <person name="Gonzalez V."/>
            <person name="Portillo T."/>
            <person name="Ochoa-Leyva A."/>
            <person name="Jose M.V."/>
            <person name="Sciutto E."/>
            <person name="Landa A."/>
            <person name="Jimenez L."/>
            <person name="Valdes V."/>
            <person name="Carrero J.C."/>
            <person name="Larralde C."/>
            <person name="Morales-Montor J."/>
            <person name="Limon-Lason J."/>
            <person name="Soberon X."/>
            <person name="Laclette J.P."/>
        </authorList>
    </citation>
    <scope>NUCLEOTIDE SEQUENCE [LARGE SCALE GENOMIC DNA]</scope>
</reference>
<dbReference type="OrthoDB" id="6230978at2759"/>
<gene>
    <name evidence="1" type="ORF">EmuJ_000463800</name>
</gene>
<sequence length="589" mass="66140">MDDIVQIESAKVITALNDALTKNDYEDVQNIIASAVSSASCAPWDLVSWLLSKVDDSTVKHSVELENLLKTDVFKLSQSLSAKEFVLILLSKVESSNSPRVLTFSMPFLEYCALSFGLSDYLNTHLIFKSIQTKLHAFISEANDPFCPKFAKCLNVLIRGISHLFHCMFSKTADKSDALIYSEDVLYYFSETLYFVGLNDDTMPVFRSFISVLQITGPPLYSRCYELLQFLNNCSDVIAASANFADREIALLHALGLCLTSFPVCSFWPTIFTKEHELKLFVCIASSFVQKIERFIADGSFLSRVDVKRLIRTQEHLISLASKLRRCLPSTWWTSFPISLIRNFEAISKYPISSESLPVEVKNCVLAIEALLSSASITACCELFIGIMDRSIKPFHCGLRSHMIVLFKNFLNDTLLILQDGRRSDLLIAENLVGESSVTLPFDFDYLRGMCDLIFQYPLPGCDDSLFDQSSWLMAALNLAIYVNIRTRSISALEGSAEIKEISHGVALAFSRPDAKGRSTLKTRFLDPLSSDIASISNRYKMAEREHEANPDPMTISPNAPSLHECQLYLLRFRLLMDTVSRVGEFPVA</sequence>
<organism evidence="1 2">
    <name type="scientific">Echinococcus multilocularis</name>
    <name type="common">Fox tapeworm</name>
    <dbReference type="NCBI Taxonomy" id="6211"/>
    <lineage>
        <taxon>Eukaryota</taxon>
        <taxon>Metazoa</taxon>
        <taxon>Spiralia</taxon>
        <taxon>Lophotrochozoa</taxon>
        <taxon>Platyhelminthes</taxon>
        <taxon>Cestoda</taxon>
        <taxon>Eucestoda</taxon>
        <taxon>Cyclophyllidea</taxon>
        <taxon>Taeniidae</taxon>
        <taxon>Echinococcus</taxon>
    </lineage>
</organism>
<proteinExistence type="predicted"/>
<reference evidence="1" key="2">
    <citation type="submission" date="2015-11" db="EMBL/GenBank/DDBJ databases">
        <authorList>
            <person name="Zhang Y."/>
            <person name="Guo Z."/>
        </authorList>
    </citation>
    <scope>NUCLEOTIDE SEQUENCE</scope>
</reference>
<dbReference type="AlphaFoldDB" id="A0A068XYW9"/>
<name>A0A068XYW9_ECHMU</name>